<keyword evidence="4" id="KW-1185">Reference proteome</keyword>
<feature type="domain" description="Nephrocystin 3-like N-terminal" evidence="2">
    <location>
        <begin position="27"/>
        <end position="110"/>
    </location>
</feature>
<proteinExistence type="predicted"/>
<evidence type="ECO:0000313" key="3">
    <source>
        <dbReference type="EMBL" id="KAJ7358361.1"/>
    </source>
</evidence>
<gene>
    <name evidence="3" type="ORF">DFH08DRAFT_620292</name>
</gene>
<feature type="non-terminal residue" evidence="3">
    <location>
        <position position="112"/>
    </location>
</feature>
<dbReference type="AlphaFoldDB" id="A0AAD7F0Q4"/>
<sequence length="112" mass="12919">DKLVEWLSPINFFLHQQTISESRSNETGYWLLEDPQFQAWKSGPGRTLWCHGIHVLPANFYCSRSLVVEHFSTDAYKTNRVGIACIYLNHQEGEDQTPAKLLAGVWRQLVLD</sequence>
<dbReference type="Pfam" id="PF24883">
    <property type="entry name" value="NPHP3_N"/>
    <property type="match status" value="1"/>
</dbReference>
<evidence type="ECO:0000259" key="2">
    <source>
        <dbReference type="Pfam" id="PF24883"/>
    </source>
</evidence>
<evidence type="ECO:0000256" key="1">
    <source>
        <dbReference type="ARBA" id="ARBA00022737"/>
    </source>
</evidence>
<dbReference type="InterPro" id="IPR056884">
    <property type="entry name" value="NPHP3-like_N"/>
</dbReference>
<comment type="caution">
    <text evidence="3">The sequence shown here is derived from an EMBL/GenBank/DDBJ whole genome shotgun (WGS) entry which is preliminary data.</text>
</comment>
<evidence type="ECO:0000313" key="4">
    <source>
        <dbReference type="Proteomes" id="UP001218218"/>
    </source>
</evidence>
<dbReference type="EMBL" id="JARIHO010000007">
    <property type="protein sequence ID" value="KAJ7358361.1"/>
    <property type="molecule type" value="Genomic_DNA"/>
</dbReference>
<feature type="non-terminal residue" evidence="3">
    <location>
        <position position="1"/>
    </location>
</feature>
<keyword evidence="1" id="KW-0677">Repeat</keyword>
<reference evidence="3" key="1">
    <citation type="submission" date="2023-03" db="EMBL/GenBank/DDBJ databases">
        <title>Massive genome expansion in bonnet fungi (Mycena s.s.) driven by repeated elements and novel gene families across ecological guilds.</title>
        <authorList>
            <consortium name="Lawrence Berkeley National Laboratory"/>
            <person name="Harder C.B."/>
            <person name="Miyauchi S."/>
            <person name="Viragh M."/>
            <person name="Kuo A."/>
            <person name="Thoen E."/>
            <person name="Andreopoulos B."/>
            <person name="Lu D."/>
            <person name="Skrede I."/>
            <person name="Drula E."/>
            <person name="Henrissat B."/>
            <person name="Morin E."/>
            <person name="Kohler A."/>
            <person name="Barry K."/>
            <person name="LaButti K."/>
            <person name="Morin E."/>
            <person name="Salamov A."/>
            <person name="Lipzen A."/>
            <person name="Mereny Z."/>
            <person name="Hegedus B."/>
            <person name="Baldrian P."/>
            <person name="Stursova M."/>
            <person name="Weitz H."/>
            <person name="Taylor A."/>
            <person name="Grigoriev I.V."/>
            <person name="Nagy L.G."/>
            <person name="Martin F."/>
            <person name="Kauserud H."/>
        </authorList>
    </citation>
    <scope>NUCLEOTIDE SEQUENCE</scope>
    <source>
        <strain evidence="3">CBHHK002</strain>
    </source>
</reference>
<dbReference type="Proteomes" id="UP001218218">
    <property type="component" value="Unassembled WGS sequence"/>
</dbReference>
<name>A0AAD7F0Q4_9AGAR</name>
<protein>
    <recommendedName>
        <fullName evidence="2">Nephrocystin 3-like N-terminal domain-containing protein</fullName>
    </recommendedName>
</protein>
<accession>A0AAD7F0Q4</accession>
<organism evidence="3 4">
    <name type="scientific">Mycena albidolilacea</name>
    <dbReference type="NCBI Taxonomy" id="1033008"/>
    <lineage>
        <taxon>Eukaryota</taxon>
        <taxon>Fungi</taxon>
        <taxon>Dikarya</taxon>
        <taxon>Basidiomycota</taxon>
        <taxon>Agaricomycotina</taxon>
        <taxon>Agaricomycetes</taxon>
        <taxon>Agaricomycetidae</taxon>
        <taxon>Agaricales</taxon>
        <taxon>Marasmiineae</taxon>
        <taxon>Mycenaceae</taxon>
        <taxon>Mycena</taxon>
    </lineage>
</organism>